<feature type="domain" description="Pyruvate phosphate dikinase AMP/ATP-binding" evidence="17">
    <location>
        <begin position="66"/>
        <end position="294"/>
    </location>
</feature>
<evidence type="ECO:0000256" key="14">
    <source>
        <dbReference type="PIRSR" id="PIRSR000853-2"/>
    </source>
</evidence>
<dbReference type="InterPro" id="IPR018274">
    <property type="entry name" value="PEP_util_AS"/>
</dbReference>
<feature type="domain" description="Pyruvate phosphate dikinase AMP/ATP-binding" evidence="17">
    <location>
        <begin position="22"/>
        <end position="59"/>
    </location>
</feature>
<dbReference type="Gene3D" id="1.10.189.10">
    <property type="entry name" value="Pyruvate Phosphate Dikinase, domain 2"/>
    <property type="match status" value="1"/>
</dbReference>
<evidence type="ECO:0000256" key="15">
    <source>
        <dbReference type="PIRSR" id="PIRSR000853-3"/>
    </source>
</evidence>
<evidence type="ECO:0000313" key="20">
    <source>
        <dbReference type="Proteomes" id="UP000030652"/>
    </source>
</evidence>
<keyword evidence="6" id="KW-0808">Transferase</keyword>
<dbReference type="Pfam" id="PF00391">
    <property type="entry name" value="PEP-utilizers"/>
    <property type="match status" value="1"/>
</dbReference>
<dbReference type="InterPro" id="IPR015813">
    <property type="entry name" value="Pyrv/PenolPyrv_kinase-like_dom"/>
</dbReference>
<dbReference type="EC" id="2.7.9.1" evidence="4 12"/>
<evidence type="ECO:0000259" key="16">
    <source>
        <dbReference type="Pfam" id="PF00391"/>
    </source>
</evidence>
<proteinExistence type="inferred from homology"/>
<dbReference type="Gene3D" id="3.20.20.60">
    <property type="entry name" value="Phosphoenolpyruvate-binding domains"/>
    <property type="match status" value="1"/>
</dbReference>
<evidence type="ECO:0000256" key="11">
    <source>
        <dbReference type="ARBA" id="ARBA00022842"/>
    </source>
</evidence>
<dbReference type="Gene3D" id="3.30.470.20">
    <property type="entry name" value="ATP-grasp fold, B domain"/>
    <property type="match status" value="1"/>
</dbReference>
<feature type="binding site" evidence="14">
    <location>
        <position position="810"/>
    </location>
    <ligand>
        <name>substrate</name>
    </ligand>
</feature>
<evidence type="ECO:0000256" key="13">
    <source>
        <dbReference type="PIRSR" id="PIRSR000853-1"/>
    </source>
</evidence>
<evidence type="ECO:0000256" key="9">
    <source>
        <dbReference type="ARBA" id="ARBA00022777"/>
    </source>
</evidence>
<dbReference type="PANTHER" id="PTHR22931:SF9">
    <property type="entry name" value="PYRUVATE, PHOSPHATE DIKINASE 1, CHLOROPLASTIC"/>
    <property type="match status" value="1"/>
</dbReference>
<evidence type="ECO:0000256" key="5">
    <source>
        <dbReference type="ARBA" id="ARBA00020138"/>
    </source>
</evidence>
<gene>
    <name evidence="19" type="ORF">SCABRO_02781</name>
</gene>
<dbReference type="PANTHER" id="PTHR22931">
    <property type="entry name" value="PHOSPHOENOLPYRUVATE DIKINASE-RELATED"/>
    <property type="match status" value="1"/>
</dbReference>
<evidence type="ECO:0000256" key="10">
    <source>
        <dbReference type="ARBA" id="ARBA00022840"/>
    </source>
</evidence>
<feature type="binding site" evidence="14">
    <location>
        <position position="811"/>
    </location>
    <ligand>
        <name>substrate</name>
    </ligand>
</feature>
<dbReference type="Pfam" id="PF01326">
    <property type="entry name" value="PPDK_N"/>
    <property type="match status" value="3"/>
</dbReference>
<dbReference type="NCBIfam" id="NF004531">
    <property type="entry name" value="PRK05878.1"/>
    <property type="match status" value="1"/>
</dbReference>
<feature type="domain" description="PEP-utilising enzyme C-terminal" evidence="18">
    <location>
        <begin position="520"/>
        <end position="911"/>
    </location>
</feature>
<evidence type="ECO:0000256" key="12">
    <source>
        <dbReference type="PIRNR" id="PIRNR000853"/>
    </source>
</evidence>
<dbReference type="Gene3D" id="3.30.1490.20">
    <property type="entry name" value="ATP-grasp fold, A domain"/>
    <property type="match status" value="1"/>
</dbReference>
<dbReference type="Gene3D" id="1.20.80.30">
    <property type="match status" value="1"/>
</dbReference>
<comment type="catalytic activity">
    <reaction evidence="12">
        <text>pyruvate + phosphate + ATP = phosphoenolpyruvate + AMP + diphosphate + H(+)</text>
        <dbReference type="Rhea" id="RHEA:10756"/>
        <dbReference type="ChEBI" id="CHEBI:15361"/>
        <dbReference type="ChEBI" id="CHEBI:15378"/>
        <dbReference type="ChEBI" id="CHEBI:30616"/>
        <dbReference type="ChEBI" id="CHEBI:33019"/>
        <dbReference type="ChEBI" id="CHEBI:43474"/>
        <dbReference type="ChEBI" id="CHEBI:58702"/>
        <dbReference type="ChEBI" id="CHEBI:456215"/>
        <dbReference type="EC" id="2.7.9.1"/>
    </reaction>
</comment>
<evidence type="ECO:0000259" key="17">
    <source>
        <dbReference type="Pfam" id="PF01326"/>
    </source>
</evidence>
<feature type="binding site" evidence="14">
    <location>
        <position position="787"/>
    </location>
    <ligand>
        <name>substrate</name>
    </ligand>
</feature>
<feature type="binding site" evidence="14">
    <location>
        <position position="660"/>
    </location>
    <ligand>
        <name>substrate</name>
    </ligand>
</feature>
<comment type="similarity">
    <text evidence="3 12">Belongs to the PEP-utilizing enzyme family.</text>
</comment>
<dbReference type="InterPro" id="IPR040442">
    <property type="entry name" value="Pyrv_kinase-like_dom_sf"/>
</dbReference>
<dbReference type="InterPro" id="IPR036637">
    <property type="entry name" value="Phosphohistidine_dom_sf"/>
</dbReference>
<dbReference type="InterPro" id="IPR000121">
    <property type="entry name" value="PEP_util_C"/>
</dbReference>
<dbReference type="InterPro" id="IPR008279">
    <property type="entry name" value="PEP-util_enz_mobile_dom"/>
</dbReference>
<keyword evidence="7 15" id="KW-0479">Metal-binding</keyword>
<feature type="active site" description="Tele-phosphohistidine intermediate" evidence="13">
    <location>
        <position position="457"/>
    </location>
</feature>
<comment type="cofactor">
    <cofactor evidence="1 12 15">
        <name>Mg(2+)</name>
        <dbReference type="ChEBI" id="CHEBI:18420"/>
    </cofactor>
</comment>
<feature type="binding site" evidence="14">
    <location>
        <position position="809"/>
    </location>
    <ligand>
        <name>substrate</name>
    </ligand>
</feature>
<dbReference type="PATRIC" id="fig|237368.3.peg.3012"/>
<evidence type="ECO:0000256" key="2">
    <source>
        <dbReference type="ARBA" id="ARBA00003144"/>
    </source>
</evidence>
<feature type="binding site" evidence="15">
    <location>
        <position position="811"/>
    </location>
    <ligand>
        <name>Mg(2+)</name>
        <dbReference type="ChEBI" id="CHEBI:18420"/>
    </ligand>
</feature>
<feature type="binding site" evidence="14">
    <location>
        <position position="563"/>
    </location>
    <ligand>
        <name>substrate</name>
    </ligand>
</feature>
<dbReference type="PROSITE" id="PS00370">
    <property type="entry name" value="PEP_ENZYMES_PHOS_SITE"/>
    <property type="match status" value="1"/>
</dbReference>
<evidence type="ECO:0000313" key="19">
    <source>
        <dbReference type="EMBL" id="KHE91460.1"/>
    </source>
</evidence>
<dbReference type="GO" id="GO:0050242">
    <property type="term" value="F:pyruvate, phosphate dikinase activity"/>
    <property type="evidence" value="ECO:0007669"/>
    <property type="project" value="UniProtKB-UniRule"/>
</dbReference>
<dbReference type="PROSITE" id="PS00742">
    <property type="entry name" value="PEP_ENZYMES_2"/>
    <property type="match status" value="1"/>
</dbReference>
<comment type="function">
    <text evidence="2">Catalyzes the reversible phosphorylation of pyruvate and phosphate.</text>
</comment>
<keyword evidence="9 19" id="KW-0418">Kinase</keyword>
<evidence type="ECO:0000256" key="7">
    <source>
        <dbReference type="ARBA" id="ARBA00022723"/>
    </source>
</evidence>
<organism evidence="19 20">
    <name type="scientific">Candidatus Scalindua brodae</name>
    <dbReference type="NCBI Taxonomy" id="237368"/>
    <lineage>
        <taxon>Bacteria</taxon>
        <taxon>Pseudomonadati</taxon>
        <taxon>Planctomycetota</taxon>
        <taxon>Candidatus Brocadiia</taxon>
        <taxon>Candidatus Brocadiales</taxon>
        <taxon>Candidatus Scalinduaceae</taxon>
        <taxon>Candidatus Scalindua</taxon>
    </lineage>
</organism>
<dbReference type="eggNOG" id="COG0574">
    <property type="taxonomic scope" value="Bacteria"/>
</dbReference>
<feature type="binding site" evidence="14">
    <location>
        <position position="808"/>
    </location>
    <ligand>
        <name>substrate</name>
    </ligand>
</feature>
<dbReference type="InterPro" id="IPR010121">
    <property type="entry name" value="Pyruvate_phosphate_dikinase"/>
</dbReference>
<dbReference type="SUPFAM" id="SSF52009">
    <property type="entry name" value="Phosphohistidine domain"/>
    <property type="match status" value="1"/>
</dbReference>
<evidence type="ECO:0000256" key="1">
    <source>
        <dbReference type="ARBA" id="ARBA00001946"/>
    </source>
</evidence>
<feature type="active site" description="Proton donor" evidence="13">
    <location>
        <position position="873"/>
    </location>
</feature>
<dbReference type="GO" id="GO:0016301">
    <property type="term" value="F:kinase activity"/>
    <property type="evidence" value="ECO:0007669"/>
    <property type="project" value="UniProtKB-UniRule"/>
</dbReference>
<evidence type="ECO:0000259" key="18">
    <source>
        <dbReference type="Pfam" id="PF02896"/>
    </source>
</evidence>
<dbReference type="Gene3D" id="3.50.30.10">
    <property type="entry name" value="Phosphohistidine domain"/>
    <property type="match status" value="1"/>
</dbReference>
<keyword evidence="11 15" id="KW-0460">Magnesium</keyword>
<dbReference type="AlphaFoldDB" id="A0A0B0EL94"/>
<dbReference type="GO" id="GO:0005524">
    <property type="term" value="F:ATP binding"/>
    <property type="evidence" value="ECO:0007669"/>
    <property type="project" value="UniProtKB-UniRule"/>
</dbReference>
<dbReference type="PIRSF" id="PIRSF000853">
    <property type="entry name" value="PPDK"/>
    <property type="match status" value="1"/>
</dbReference>
<feature type="domain" description="Pyruvate phosphate dikinase AMP/ATP-binding" evidence="17">
    <location>
        <begin position="307"/>
        <end position="361"/>
    </location>
</feature>
<dbReference type="EMBL" id="JRYO01000195">
    <property type="protein sequence ID" value="KHE91460.1"/>
    <property type="molecule type" value="Genomic_DNA"/>
</dbReference>
<dbReference type="InterPro" id="IPR023151">
    <property type="entry name" value="PEP_util_CS"/>
</dbReference>
<evidence type="ECO:0000256" key="8">
    <source>
        <dbReference type="ARBA" id="ARBA00022741"/>
    </source>
</evidence>
<keyword evidence="10" id="KW-0067">ATP-binding</keyword>
<dbReference type="SUPFAM" id="SSF56059">
    <property type="entry name" value="Glutathione synthetase ATP-binding domain-like"/>
    <property type="match status" value="1"/>
</dbReference>
<evidence type="ECO:0000256" key="4">
    <source>
        <dbReference type="ARBA" id="ARBA00011994"/>
    </source>
</evidence>
<evidence type="ECO:0000256" key="3">
    <source>
        <dbReference type="ARBA" id="ARBA00007837"/>
    </source>
</evidence>
<dbReference type="NCBIfam" id="TIGR01828">
    <property type="entry name" value="pyru_phos_dikin"/>
    <property type="match status" value="1"/>
</dbReference>
<keyword evidence="8" id="KW-0547">Nucleotide-binding</keyword>
<evidence type="ECO:0000256" key="6">
    <source>
        <dbReference type="ARBA" id="ARBA00022679"/>
    </source>
</evidence>
<dbReference type="SUPFAM" id="SSF51621">
    <property type="entry name" value="Phosphoenolpyruvate/pyruvate domain"/>
    <property type="match status" value="1"/>
</dbReference>
<name>A0A0B0EL94_9BACT</name>
<dbReference type="Proteomes" id="UP000030652">
    <property type="component" value="Unassembled WGS sequence"/>
</dbReference>
<dbReference type="Pfam" id="PF02896">
    <property type="entry name" value="PEP-utilizers_C"/>
    <property type="match status" value="1"/>
</dbReference>
<protein>
    <recommendedName>
        <fullName evidence="5 12">Pyruvate, phosphate dikinase</fullName>
        <ecNumber evidence="4 12">2.7.9.1</ecNumber>
    </recommendedName>
</protein>
<dbReference type="GO" id="GO:0046872">
    <property type="term" value="F:metal ion binding"/>
    <property type="evidence" value="ECO:0007669"/>
    <property type="project" value="UniProtKB-UniRule"/>
</dbReference>
<dbReference type="eggNOG" id="COG1080">
    <property type="taxonomic scope" value="Bacteria"/>
</dbReference>
<feature type="binding site" evidence="15">
    <location>
        <position position="787"/>
    </location>
    <ligand>
        <name>Mg(2+)</name>
        <dbReference type="ChEBI" id="CHEBI:18420"/>
    </ligand>
</feature>
<sequence>MKKKYIYFFGNSGADGNAKMKDLLGGKGANLAEMANMGFPVPSGFTITTQACDAYNNNNKKYPAGLQGEIERNLSRLEREMGAKLGDAKNPLLVSVRSGAAASMPGMMDTVLNLGLNPDSIQGLIHKTNNKRFPWDAYRRFINMFGNVVMGMNHHDFEEILDRHKEKANVENDTDLNAEQLKEICEDFITIYKKKTGTNFPTDPKEQLRKAIVAVFDSWNNPRAVKYRKIYEISGLMGTAVNIQAMVYGNTGNNSATGVCFTRNPSTGENKFYGEFLLNAQGEDVVAGIRTPEPISDLAKELPTAYKKLVNIKNKLEKHYKDLQDMEFTVQEGKLFMLQTRNGKRTTQAAVKIAVDMVKEKLIDKETAINRIDPDQLDQLLHPTFDPKAKRDVIASGLPASPGAASGKVTFHADEAEALAAKHEKVILVRIETSPEDIGGMHVAQGILTTKGGMTSHAAVVARGMGTCCVAGCGSIQIDYEKEEFTVGDKTIKKGDYISLDGSRGEVILGQVPTVEPTLSGDFSKLMKWADDVRRLKVRTNADTPYDAKRARDFGAEGIGLCRTEHMFFGEDRIGYVRQMILTAGNATSLQVAVNEAETERSKAPERKQSSLNKKIKQIKAKLKASQKLYKGALNKLLPMQRDDFAKIFKAMNGFPVTIRLLDPPLHEFLPKEKHLQVVLAKKMGMILKEVKDRVDSLHETNPMLGLRGCRLGIIYPEIYQMQVKAIIEAVCAVKKNGIKVIPEIMIPLVGTDEEMRVLKEDVKMIASEVLAKKGVKISYKIGTMIEIPRAALTADRIAKYAEFFSFGTNDLTQMTFGYSRDDVGSFVPQYTERGILDKDPFQVLDQDGVGQLVTTGIKKGRQVRPGLKIGICGEHGGEPSSIHFCHRSGMDYVSCSPFRVPIARLSAAQAAIKGKI</sequence>
<dbReference type="InterPro" id="IPR002192">
    <property type="entry name" value="PPDK_AMP/ATP-bd"/>
</dbReference>
<comment type="caution">
    <text evidence="19">The sequence shown here is derived from an EMBL/GenBank/DDBJ whole genome shotgun (WGS) entry which is preliminary data.</text>
</comment>
<accession>A0A0B0EL94</accession>
<reference evidence="19 20" key="1">
    <citation type="submission" date="2014-10" db="EMBL/GenBank/DDBJ databases">
        <title>Draft genome of anammox bacterium scalindua brodae, obtained using differential coverage binning of sequence data from two enrichment reactors.</title>
        <authorList>
            <person name="Speth D.R."/>
            <person name="Russ L."/>
            <person name="Kartal B."/>
            <person name="Op den Camp H.J."/>
            <person name="Dutilh B.E."/>
            <person name="Jetten M.S."/>
        </authorList>
    </citation>
    <scope>NUCLEOTIDE SEQUENCE [LARGE SCALE GENOMIC DNA]</scope>
    <source>
        <strain evidence="19">RU1</strain>
    </source>
</reference>
<feature type="domain" description="PEP-utilising enzyme mobile" evidence="16">
    <location>
        <begin position="424"/>
        <end position="505"/>
    </location>
</feature>
<keyword evidence="19" id="KW-0670">Pyruvate</keyword>
<dbReference type="InterPro" id="IPR013815">
    <property type="entry name" value="ATP_grasp_subdomain_1"/>
</dbReference>